<keyword evidence="5" id="KW-0175">Coiled coil</keyword>
<protein>
    <submittedName>
        <fullName evidence="9">Probable BOI-related E3 ubiquitin-protein ligase 3</fullName>
    </submittedName>
</protein>
<dbReference type="GO" id="GO:0043067">
    <property type="term" value="P:regulation of programmed cell death"/>
    <property type="evidence" value="ECO:0007669"/>
    <property type="project" value="TreeGrafter"/>
</dbReference>
<evidence type="ECO:0000256" key="3">
    <source>
        <dbReference type="ARBA" id="ARBA00022833"/>
    </source>
</evidence>
<evidence type="ECO:0000313" key="9">
    <source>
        <dbReference type="RefSeq" id="XP_027063573.1"/>
    </source>
</evidence>
<feature type="coiled-coil region" evidence="5">
    <location>
        <begin position="160"/>
        <end position="199"/>
    </location>
</feature>
<name>A0A6P6SBK2_COFAR</name>
<evidence type="ECO:0000256" key="6">
    <source>
        <dbReference type="SAM" id="MobiDB-lite"/>
    </source>
</evidence>
<accession>A0A6P6SBK2</accession>
<reference evidence="8" key="1">
    <citation type="journal article" date="2025" name="Foods">
        <title>Unveiling the Microbial Signatures of Arabica Coffee Cherries: Insights into Ripeness Specific Diversity, Functional Traits, and Implications for Quality and Safety.</title>
        <authorList>
            <consortium name="RefSeq"/>
            <person name="Tenea G.N."/>
            <person name="Cifuentes V."/>
            <person name="Reyes P."/>
            <person name="Cevallos-Vallejos M."/>
        </authorList>
    </citation>
    <scope>NUCLEOTIDE SEQUENCE [LARGE SCALE GENOMIC DNA]</scope>
</reference>
<evidence type="ECO:0000256" key="2">
    <source>
        <dbReference type="ARBA" id="ARBA00022771"/>
    </source>
</evidence>
<reference evidence="9" key="2">
    <citation type="submission" date="2025-08" db="UniProtKB">
        <authorList>
            <consortium name="RefSeq"/>
        </authorList>
    </citation>
    <scope>IDENTIFICATION</scope>
    <source>
        <tissue evidence="9">Leaves</tissue>
    </source>
</reference>
<dbReference type="InterPro" id="IPR001841">
    <property type="entry name" value="Znf_RING"/>
</dbReference>
<feature type="compositionally biased region" description="Basic and acidic residues" evidence="6">
    <location>
        <begin position="284"/>
        <end position="301"/>
    </location>
</feature>
<dbReference type="PROSITE" id="PS50089">
    <property type="entry name" value="ZF_RING_2"/>
    <property type="match status" value="1"/>
</dbReference>
<dbReference type="Gene3D" id="3.30.40.10">
    <property type="entry name" value="Zinc/RING finger domain, C3HC4 (zinc finger)"/>
    <property type="match status" value="1"/>
</dbReference>
<keyword evidence="8" id="KW-1185">Reference proteome</keyword>
<evidence type="ECO:0000256" key="4">
    <source>
        <dbReference type="PROSITE-ProRule" id="PRU00175"/>
    </source>
</evidence>
<gene>
    <name evidence="9" type="primary">LOC113689952</name>
</gene>
<dbReference type="CDD" id="cd16649">
    <property type="entry name" value="mRING-HC-C3HC5_CGRF1-like"/>
    <property type="match status" value="1"/>
</dbReference>
<evidence type="ECO:0000313" key="8">
    <source>
        <dbReference type="Proteomes" id="UP001652660"/>
    </source>
</evidence>
<dbReference type="Pfam" id="PF13920">
    <property type="entry name" value="zf-C3HC4_3"/>
    <property type="match status" value="1"/>
</dbReference>
<evidence type="ECO:0000259" key="7">
    <source>
        <dbReference type="PROSITE" id="PS50089"/>
    </source>
</evidence>
<dbReference type="RefSeq" id="XP_027063573.1">
    <property type="nucleotide sequence ID" value="XM_027207772.2"/>
</dbReference>
<dbReference type="AlphaFoldDB" id="A0A6P6SBK2"/>
<dbReference type="GeneID" id="113689952"/>
<dbReference type="Proteomes" id="UP001652660">
    <property type="component" value="Chromosome 5c"/>
</dbReference>
<evidence type="ECO:0000256" key="5">
    <source>
        <dbReference type="SAM" id="Coils"/>
    </source>
</evidence>
<organism evidence="8 9">
    <name type="scientific">Coffea arabica</name>
    <name type="common">Arabian coffee</name>
    <dbReference type="NCBI Taxonomy" id="13443"/>
    <lineage>
        <taxon>Eukaryota</taxon>
        <taxon>Viridiplantae</taxon>
        <taxon>Streptophyta</taxon>
        <taxon>Embryophyta</taxon>
        <taxon>Tracheophyta</taxon>
        <taxon>Spermatophyta</taxon>
        <taxon>Magnoliopsida</taxon>
        <taxon>eudicotyledons</taxon>
        <taxon>Gunneridae</taxon>
        <taxon>Pentapetalae</taxon>
        <taxon>asterids</taxon>
        <taxon>lamiids</taxon>
        <taxon>Gentianales</taxon>
        <taxon>Rubiaceae</taxon>
        <taxon>Ixoroideae</taxon>
        <taxon>Gardenieae complex</taxon>
        <taxon>Bertiereae - Coffeeae clade</taxon>
        <taxon>Coffeeae</taxon>
        <taxon>Coffea</taxon>
    </lineage>
</organism>
<dbReference type="GO" id="GO:0008270">
    <property type="term" value="F:zinc ion binding"/>
    <property type="evidence" value="ECO:0007669"/>
    <property type="project" value="UniProtKB-KW"/>
</dbReference>
<dbReference type="PANTHER" id="PTHR42647">
    <property type="entry name" value="SBP (S-RIBONUCLEASE BINDING PROTEIN) FAMILY PROTEIN"/>
    <property type="match status" value="1"/>
</dbReference>
<proteinExistence type="predicted"/>
<dbReference type="OrthoDB" id="1711136at2759"/>
<evidence type="ECO:0000256" key="1">
    <source>
        <dbReference type="ARBA" id="ARBA00022723"/>
    </source>
</evidence>
<sequence>MAVEARRLCLFTPQILDNRGMLNVTAGVNNNFNTINNNMMYGEPFGATTTTTAADALIPPASINGKTVAADWTPVKTAMKSDSGLTCSIPILASRKRPRDPSYAGIANCHRNLLPFPANLNSSERCTSVATFLGEDTSLRTQQHQLEIDQFISHHAAKVRKEIEEQRKDYSLRVIRAVEESLMKRLRAKEEEIENMGKLNWALAEKVRSLCAENQIWRELAQSNEATANALRNNLEQVVLAQAQQVEAQLHYKAEGLMDDEAQSCCGSNYYLDMGGGGGAGAEQVERNRSNNDDIGKRAINEEEEEEEEEESGSGRRRRRWWCRVCRNCGKEEASVLLLPCRHLCLCYACGPALDSCPVCLSTKNAALHVNLSSHSSST</sequence>
<keyword evidence="1" id="KW-0479">Metal-binding</keyword>
<dbReference type="InterPro" id="IPR013083">
    <property type="entry name" value="Znf_RING/FYVE/PHD"/>
</dbReference>
<feature type="compositionally biased region" description="Acidic residues" evidence="6">
    <location>
        <begin position="302"/>
        <end position="312"/>
    </location>
</feature>
<dbReference type="GO" id="GO:0004842">
    <property type="term" value="F:ubiquitin-protein transferase activity"/>
    <property type="evidence" value="ECO:0007669"/>
    <property type="project" value="TreeGrafter"/>
</dbReference>
<keyword evidence="3" id="KW-0862">Zinc</keyword>
<feature type="domain" description="RING-type" evidence="7">
    <location>
        <begin position="323"/>
        <end position="360"/>
    </location>
</feature>
<keyword evidence="2 4" id="KW-0863">Zinc-finger</keyword>
<feature type="region of interest" description="Disordered" evidence="6">
    <location>
        <begin position="281"/>
        <end position="313"/>
    </location>
</feature>
<dbReference type="PANTHER" id="PTHR42647:SF12">
    <property type="entry name" value="BOI-RELATED E3 UBIQUITIN-PROTEIN LIGASE 2-RELATED"/>
    <property type="match status" value="1"/>
</dbReference>